<keyword evidence="5 10" id="KW-0813">Transport</keyword>
<dbReference type="Pfam" id="PF07690">
    <property type="entry name" value="MFS_1"/>
    <property type="match status" value="1"/>
</dbReference>
<dbReference type="InterPro" id="IPR001958">
    <property type="entry name" value="Tet-R_TetA/multi-R_MdtG-like"/>
</dbReference>
<dbReference type="PROSITE" id="PS00216">
    <property type="entry name" value="SUGAR_TRANSPORT_1"/>
    <property type="match status" value="1"/>
</dbReference>
<feature type="transmembrane region" description="Helical" evidence="10">
    <location>
        <begin position="394"/>
        <end position="414"/>
    </location>
</feature>
<feature type="transmembrane region" description="Helical" evidence="10">
    <location>
        <begin position="130"/>
        <end position="148"/>
    </location>
</feature>
<keyword evidence="9 10" id="KW-0472">Membrane</keyword>
<evidence type="ECO:0000256" key="7">
    <source>
        <dbReference type="ARBA" id="ARBA00022692"/>
    </source>
</evidence>
<evidence type="ECO:0000256" key="8">
    <source>
        <dbReference type="ARBA" id="ARBA00022989"/>
    </source>
</evidence>
<feature type="domain" description="Major facilitator superfamily (MFS) profile" evidence="11">
    <location>
        <begin position="36"/>
        <end position="422"/>
    </location>
</feature>
<evidence type="ECO:0000313" key="12">
    <source>
        <dbReference type="EMBL" id="MCK7616019.1"/>
    </source>
</evidence>
<dbReference type="PROSITE" id="PS50850">
    <property type="entry name" value="MFS"/>
    <property type="match status" value="1"/>
</dbReference>
<keyword evidence="8 10" id="KW-1133">Transmembrane helix</keyword>
<dbReference type="InterPro" id="IPR050189">
    <property type="entry name" value="MFS_Efflux_Transporters"/>
</dbReference>
<evidence type="ECO:0000256" key="6">
    <source>
        <dbReference type="ARBA" id="ARBA00022475"/>
    </source>
</evidence>
<feature type="transmembrane region" description="Helical" evidence="10">
    <location>
        <begin position="187"/>
        <end position="207"/>
    </location>
</feature>
<evidence type="ECO:0000313" key="13">
    <source>
        <dbReference type="Proteomes" id="UP001431221"/>
    </source>
</evidence>
<dbReference type="InterPro" id="IPR011701">
    <property type="entry name" value="MFS"/>
</dbReference>
<feature type="transmembrane region" description="Helical" evidence="10">
    <location>
        <begin position="329"/>
        <end position="353"/>
    </location>
</feature>
<feature type="transmembrane region" description="Helical" evidence="10">
    <location>
        <begin position="236"/>
        <end position="260"/>
    </location>
</feature>
<sequence length="425" mass="44526">MRGKQGPSTGPFFVPGPLSAKILLPANMPKSSSAPHLSTLILLSALGILPVNIFLPSLSDMAVEFAVEYGVIGLALAVYATVSAGLQIIMGPMSDRFGRRPVILWGLGIFVVATLGCATAPDIWTFLACRMVQAVIVPTYAVALAIVRDTTSKEQAASKIGYIAMAWAIAPMLGPSFGGILDEAFGWRASFWFLVLSGAVVLALCWVDLGETNREPSNTITEQLQVYPELFKSRRFWAYALCMAFSIGAFYAFLTGAPLAAGSASELSPGVLGIYMGSITGGFMIGSYLAGRFSGRFPLTTTLIAGRTIACMGLLLGLFLYFFGVDHVMALFGPCMFVGVSNGLTMPSANAGAMSVRPKLTGSAAGLASAIAVLGGAIMSTMTGAVLAAENARLGLLLVMLSSATIALTAALCARHFERTHEHGH</sequence>
<feature type="transmembrane region" description="Helical" evidence="10">
    <location>
        <begin position="303"/>
        <end position="323"/>
    </location>
</feature>
<dbReference type="NCBIfam" id="TIGR00710">
    <property type="entry name" value="efflux_Bcr_CflA"/>
    <property type="match status" value="1"/>
</dbReference>
<feature type="transmembrane region" description="Helical" evidence="10">
    <location>
        <begin position="69"/>
        <end position="90"/>
    </location>
</feature>
<dbReference type="InterPro" id="IPR020846">
    <property type="entry name" value="MFS_dom"/>
</dbReference>
<reference evidence="12" key="1">
    <citation type="submission" date="2022-04" db="EMBL/GenBank/DDBJ databases">
        <title>Roseibium sp. CAU 1639 isolated from mud.</title>
        <authorList>
            <person name="Kim W."/>
        </authorList>
    </citation>
    <scope>NUCLEOTIDE SEQUENCE</scope>
    <source>
        <strain evidence="12">CAU 1639</strain>
    </source>
</reference>
<dbReference type="SUPFAM" id="SSF103473">
    <property type="entry name" value="MFS general substrate transporter"/>
    <property type="match status" value="1"/>
</dbReference>
<dbReference type="InterPro" id="IPR036259">
    <property type="entry name" value="MFS_trans_sf"/>
</dbReference>
<evidence type="ECO:0000256" key="9">
    <source>
        <dbReference type="ARBA" id="ARBA00023136"/>
    </source>
</evidence>
<dbReference type="EMBL" id="JALNMJ010000038">
    <property type="protein sequence ID" value="MCK7616019.1"/>
    <property type="molecule type" value="Genomic_DNA"/>
</dbReference>
<dbReference type="PANTHER" id="PTHR43124:SF3">
    <property type="entry name" value="CHLORAMPHENICOL EFFLUX PUMP RV0191"/>
    <property type="match status" value="1"/>
</dbReference>
<keyword evidence="13" id="KW-1185">Reference proteome</keyword>
<feature type="transmembrane region" description="Helical" evidence="10">
    <location>
        <begin position="102"/>
        <end position="124"/>
    </location>
</feature>
<accession>A0ABT0H2W7</accession>
<proteinExistence type="inferred from homology"/>
<evidence type="ECO:0000256" key="5">
    <source>
        <dbReference type="ARBA" id="ARBA00022448"/>
    </source>
</evidence>
<dbReference type="Proteomes" id="UP001431221">
    <property type="component" value="Unassembled WGS sequence"/>
</dbReference>
<comment type="similarity">
    <text evidence="4">Belongs to the major facilitator superfamily. TCR/Tet family.</text>
</comment>
<dbReference type="InterPro" id="IPR004812">
    <property type="entry name" value="Efflux_drug-R_Bcr/CmlA"/>
</dbReference>
<keyword evidence="6" id="KW-1003">Cell membrane</keyword>
<evidence type="ECO:0000256" key="3">
    <source>
        <dbReference type="ARBA" id="ARBA00006236"/>
    </source>
</evidence>
<dbReference type="Gene3D" id="1.20.1720.10">
    <property type="entry name" value="Multidrug resistance protein D"/>
    <property type="match status" value="1"/>
</dbReference>
<comment type="caution">
    <text evidence="12">The sequence shown here is derived from an EMBL/GenBank/DDBJ whole genome shotgun (WGS) entry which is preliminary data.</text>
</comment>
<feature type="transmembrane region" description="Helical" evidence="10">
    <location>
        <begin position="160"/>
        <end position="181"/>
    </location>
</feature>
<dbReference type="PRINTS" id="PR01035">
    <property type="entry name" value="TCRTETA"/>
</dbReference>
<dbReference type="InterPro" id="IPR005829">
    <property type="entry name" value="Sugar_transporter_CS"/>
</dbReference>
<evidence type="ECO:0000256" key="1">
    <source>
        <dbReference type="ARBA" id="ARBA00003279"/>
    </source>
</evidence>
<comment type="function">
    <text evidence="1">Resistance to tetracycline by an active tetracycline efflux. This is an energy-dependent process that decreases the accumulation of the antibiotic in whole cells. This protein functions as a metal-tetracycline/H(+) antiporter.</text>
</comment>
<evidence type="ECO:0000256" key="2">
    <source>
        <dbReference type="ARBA" id="ARBA00004651"/>
    </source>
</evidence>
<name>A0ABT0H2W7_9HYPH</name>
<gene>
    <name evidence="12" type="ORF">M0H32_28005</name>
</gene>
<feature type="transmembrane region" description="Helical" evidence="10">
    <location>
        <begin position="365"/>
        <end position="388"/>
    </location>
</feature>
<dbReference type="RefSeq" id="WP_248159956.1">
    <property type="nucleotide sequence ID" value="NZ_JALNMJ010000038.1"/>
</dbReference>
<evidence type="ECO:0000256" key="10">
    <source>
        <dbReference type="RuleBase" id="RU365088"/>
    </source>
</evidence>
<dbReference type="PANTHER" id="PTHR43124">
    <property type="entry name" value="PURINE EFFLUX PUMP PBUE"/>
    <property type="match status" value="1"/>
</dbReference>
<feature type="transmembrane region" description="Helical" evidence="10">
    <location>
        <begin position="37"/>
        <end position="57"/>
    </location>
</feature>
<keyword evidence="10" id="KW-0997">Cell inner membrane</keyword>
<keyword evidence="7 10" id="KW-0812">Transmembrane</keyword>
<dbReference type="CDD" id="cd17320">
    <property type="entry name" value="MFS_MdfA_MDR_like"/>
    <property type="match status" value="1"/>
</dbReference>
<comment type="similarity">
    <text evidence="3 10">Belongs to the major facilitator superfamily. Bcr/CmlA family.</text>
</comment>
<comment type="subcellular location">
    <subcellularLocation>
        <location evidence="10">Cell inner membrane</location>
        <topology evidence="10">Multi-pass membrane protein</topology>
    </subcellularLocation>
    <subcellularLocation>
        <location evidence="2">Cell membrane</location>
        <topology evidence="2">Multi-pass membrane protein</topology>
    </subcellularLocation>
</comment>
<protein>
    <recommendedName>
        <fullName evidence="10">Bcr/CflA family efflux transporter</fullName>
    </recommendedName>
</protein>
<feature type="transmembrane region" description="Helical" evidence="10">
    <location>
        <begin position="272"/>
        <end position="291"/>
    </location>
</feature>
<evidence type="ECO:0000259" key="11">
    <source>
        <dbReference type="PROSITE" id="PS50850"/>
    </source>
</evidence>
<organism evidence="12 13">
    <name type="scientific">Roseibium sediminicola</name>
    <dbReference type="NCBI Taxonomy" id="2933272"/>
    <lineage>
        <taxon>Bacteria</taxon>
        <taxon>Pseudomonadati</taxon>
        <taxon>Pseudomonadota</taxon>
        <taxon>Alphaproteobacteria</taxon>
        <taxon>Hyphomicrobiales</taxon>
        <taxon>Stappiaceae</taxon>
        <taxon>Roseibium</taxon>
    </lineage>
</organism>
<evidence type="ECO:0000256" key="4">
    <source>
        <dbReference type="ARBA" id="ARBA00007520"/>
    </source>
</evidence>